<dbReference type="AlphaFoldDB" id="A0A8C6Y541"/>
<dbReference type="PANTHER" id="PTHR22420">
    <property type="entry name" value="PROTEIN FAM81A"/>
    <property type="match status" value="1"/>
</dbReference>
<dbReference type="GeneTree" id="ENSGT00390000004985"/>
<dbReference type="Proteomes" id="UP000694559">
    <property type="component" value="Unplaced"/>
</dbReference>
<keyword evidence="1 3" id="KW-0175">Coiled coil</keyword>
<feature type="coiled-coil region" evidence="3">
    <location>
        <begin position="227"/>
        <end position="276"/>
    </location>
</feature>
<feature type="region of interest" description="Disordered" evidence="4">
    <location>
        <begin position="343"/>
        <end position="366"/>
    </location>
</feature>
<dbReference type="GO" id="GO:0140693">
    <property type="term" value="F:molecular condensate scaffold activity"/>
    <property type="evidence" value="ECO:0007669"/>
    <property type="project" value="Ensembl"/>
</dbReference>
<accession>A0A8C6Y541</accession>
<evidence type="ECO:0000256" key="4">
    <source>
        <dbReference type="SAM" id="MobiDB-lite"/>
    </source>
</evidence>
<evidence type="ECO:0000256" key="2">
    <source>
        <dbReference type="ARBA" id="ARBA00046344"/>
    </source>
</evidence>
<gene>
    <name evidence="5" type="primary">FAM81A</name>
</gene>
<name>A0A8C6Y541_NAJNA</name>
<dbReference type="InterPro" id="IPR029619">
    <property type="entry name" value="FAM81"/>
</dbReference>
<protein>
    <submittedName>
        <fullName evidence="5">Family with sequence similarity 81 member A</fullName>
    </submittedName>
</protein>
<keyword evidence="6" id="KW-1185">Reference proteome</keyword>
<dbReference type="Ensembl" id="ENSNNAT00000024879.1">
    <property type="protein sequence ID" value="ENSNNAP00000023725.1"/>
    <property type="gene ID" value="ENSNNAG00000015620.1"/>
</dbReference>
<comment type="similarity">
    <text evidence="2">Belongs to the FAM81 family.</text>
</comment>
<dbReference type="GO" id="GO:0014069">
    <property type="term" value="C:postsynaptic density"/>
    <property type="evidence" value="ECO:0007669"/>
    <property type="project" value="Ensembl"/>
</dbReference>
<evidence type="ECO:0000256" key="1">
    <source>
        <dbReference type="ARBA" id="ARBA00023054"/>
    </source>
</evidence>
<evidence type="ECO:0000313" key="6">
    <source>
        <dbReference type="Proteomes" id="UP000694559"/>
    </source>
</evidence>
<dbReference type="PANTHER" id="PTHR22420:SF2">
    <property type="entry name" value="PROTEIN FAM81A"/>
    <property type="match status" value="1"/>
</dbReference>
<proteinExistence type="inferred from homology"/>
<dbReference type="OMA" id="WCELESI"/>
<feature type="coiled-coil region" evidence="3">
    <location>
        <begin position="85"/>
        <end position="119"/>
    </location>
</feature>
<dbReference type="OrthoDB" id="10014002at2759"/>
<reference evidence="5" key="1">
    <citation type="submission" date="2025-08" db="UniProtKB">
        <authorList>
            <consortium name="Ensembl"/>
        </authorList>
    </citation>
    <scope>IDENTIFICATION</scope>
</reference>
<organism evidence="5 6">
    <name type="scientific">Naja naja</name>
    <name type="common">Indian cobra</name>
    <dbReference type="NCBI Taxonomy" id="35670"/>
    <lineage>
        <taxon>Eukaryota</taxon>
        <taxon>Metazoa</taxon>
        <taxon>Chordata</taxon>
        <taxon>Craniata</taxon>
        <taxon>Vertebrata</taxon>
        <taxon>Euteleostomi</taxon>
        <taxon>Lepidosauria</taxon>
        <taxon>Squamata</taxon>
        <taxon>Bifurcata</taxon>
        <taxon>Unidentata</taxon>
        <taxon>Episquamata</taxon>
        <taxon>Toxicofera</taxon>
        <taxon>Serpentes</taxon>
        <taxon>Colubroidea</taxon>
        <taxon>Elapidae</taxon>
        <taxon>Elapinae</taxon>
        <taxon>Naja</taxon>
    </lineage>
</organism>
<evidence type="ECO:0000313" key="5">
    <source>
        <dbReference type="Ensembl" id="ENSNNAP00000023725.1"/>
    </source>
</evidence>
<dbReference type="GO" id="GO:0005737">
    <property type="term" value="C:cytoplasm"/>
    <property type="evidence" value="ECO:0007669"/>
    <property type="project" value="Ensembl"/>
</dbReference>
<reference evidence="5" key="2">
    <citation type="submission" date="2025-09" db="UniProtKB">
        <authorList>
            <consortium name="Ensembl"/>
        </authorList>
    </citation>
    <scope>IDENTIFICATION</scope>
</reference>
<evidence type="ECO:0000256" key="3">
    <source>
        <dbReference type="SAM" id="Coils"/>
    </source>
</evidence>
<sequence length="366" mass="41531">MAQRSPNFSTLGPTERRIRNFPLHSQALTAVPLGSARLMDQLEDRILSHEKTTAALVEHAFRIKEDIVSTLHHMQHKGGGDRLARQLLEEHIRNITAIVRQLNRDIEALQEQIRVRDNLSYGTNSTLKSLEMRQLSGLGDLRGRVSRCDAGLARVSAEHKVTYERLQSLSKEQQATKLVLESKIKETEIQLQGSSHSLPLAPCQISHLLSRIEQSVMQQDAKLKLAYKESNQQLHLLEAKLQDAIDHLTSQISSARSQMEQEQERFEKKLLEKIDQLFLAIKEKSETDSRALEVQLSEIHGKLQKMEAGQKCAAQEPEVNQAEDRMSVQLSKLQSDFTEDIKEVKAEDSAPSTRALDPCSRSWNRK</sequence>